<comment type="caution">
    <text evidence="2">The sequence shown here is derived from an EMBL/GenBank/DDBJ whole genome shotgun (WGS) entry which is preliminary data.</text>
</comment>
<gene>
    <name evidence="2" type="ORF">CLV89_1481</name>
</gene>
<organism evidence="2 3">
    <name type="scientific">Tritonibacter scottomollicae</name>
    <name type="common">Epibacterium scottomollicae</name>
    <dbReference type="NCBI Taxonomy" id="483013"/>
    <lineage>
        <taxon>Bacteria</taxon>
        <taxon>Pseudomonadati</taxon>
        <taxon>Pseudomonadota</taxon>
        <taxon>Alphaproteobacteria</taxon>
        <taxon>Rhodobacterales</taxon>
        <taxon>Paracoccaceae</taxon>
        <taxon>Tritonibacter</taxon>
    </lineage>
</organism>
<accession>A0A2T0ZYJ7</accession>
<keyword evidence="1" id="KW-0812">Transmembrane</keyword>
<reference evidence="2 3" key="1">
    <citation type="submission" date="2018-03" db="EMBL/GenBank/DDBJ databases">
        <title>Genomic Encyclopedia of Archaeal and Bacterial Type Strains, Phase II (KMG-II): from individual species to whole genera.</title>
        <authorList>
            <person name="Goeker M."/>
        </authorList>
    </citation>
    <scope>NUCLEOTIDE SEQUENCE [LARGE SCALE GENOMIC DNA]</scope>
    <source>
        <strain evidence="2 3">DSM 25328</strain>
    </source>
</reference>
<dbReference type="Proteomes" id="UP000237718">
    <property type="component" value="Unassembled WGS sequence"/>
</dbReference>
<evidence type="ECO:0000313" key="3">
    <source>
        <dbReference type="Proteomes" id="UP000237718"/>
    </source>
</evidence>
<evidence type="ECO:0000313" key="2">
    <source>
        <dbReference type="EMBL" id="PRZ41429.1"/>
    </source>
</evidence>
<sequence>MVLRLIIPLFAVTSIGLAFFFYRMDEKGWATVEQRQSLAFGDVTLRVVETGAAADLDELRGDPLLGRLFVTVDEMLRTETARGYGMFDPDSKQLTLFVAGEATRVLYDPEVPVASVSLPGAGPIEVHWAERGLRADVVVPVILSGAPSEWAFQMPLMAAADVGDMVAAQEKIITDALAAKTDWRERMTALAEEHADDREFKTDTNDVWLSGWQATLSYPEDARFSPIDDAFGGRVHLADDQIVNIGGYRTDVADKKNAEFRAIFEAFPEDEKLLVRDTDDLLIAVRYDRRVSVIARVDLENITYVVSAALSNWDDIGVVVAIADSISQRPLGAPSFDPLTITREEMRIAMGLPPFKIGPEYDLDPTSSARSDLETMLRPEYLISSDSTWSNPESTLWLHRIDGDGDSILMAEIECFTLLGTPESAAAIHDSYIARTAFDPKLMKHEIRLMNYINDGGFASNAPFQPYGEFETIETPDFAPEWFVDTPSYAFGAYGPYYVAYRVDQLGDVSIFCATHDHDSFTAWMKMDLHGDVERPAPVALAPDIKAQFAAYPAARAFGPGYYTVDREYPDPMSYLIAGDGTLLISKALNWWKWHEQTQTITAEDADDKVGLYLVDGTKILPHAYEDIDTWPNLGPTVMWVREEDGDLFYDLNDRAFVPDPTQ</sequence>
<evidence type="ECO:0000256" key="1">
    <source>
        <dbReference type="SAM" id="Phobius"/>
    </source>
</evidence>
<name>A0A2T0ZYJ7_TRISK</name>
<dbReference type="OrthoDB" id="5865827at2"/>
<dbReference type="EMBL" id="PVUF01000048">
    <property type="protein sequence ID" value="PRZ41429.1"/>
    <property type="molecule type" value="Genomic_DNA"/>
</dbReference>
<dbReference type="AlphaFoldDB" id="A0A2T0ZYJ7"/>
<protein>
    <submittedName>
        <fullName evidence="2">Uncharacterized protein</fullName>
    </submittedName>
</protein>
<keyword evidence="1" id="KW-1133">Transmembrane helix</keyword>
<proteinExistence type="predicted"/>
<dbReference type="RefSeq" id="WP_106165722.1">
    <property type="nucleotide sequence ID" value="NZ_PVUF01000048.1"/>
</dbReference>
<keyword evidence="1" id="KW-0472">Membrane</keyword>
<feature type="transmembrane region" description="Helical" evidence="1">
    <location>
        <begin position="6"/>
        <end position="22"/>
    </location>
</feature>